<name>A0A5E6MXG6_PSEFL</name>
<reference evidence="1" key="1">
    <citation type="submission" date="2019-09" db="EMBL/GenBank/DDBJ databases">
        <authorList>
            <person name="Chandra G."/>
            <person name="Truman W A."/>
        </authorList>
    </citation>
    <scope>NUCLEOTIDE SEQUENCE</scope>
    <source>
        <strain evidence="1">PS683</strain>
    </source>
</reference>
<sequence length="420" mass="48214">MTNEDRSYQLPEKTLPAISFQDHAADLIKFKEFVDDLGIKTHNTRIARYTQYFLQLAEGELIDERKIFKNVNDARFQSALDWQLYLLREAHELMWILRGLKKYVPKGIEEKIEKIVSGSDFAALDKNTESRDTQFELRIASYFCQTGCSVDISTDTDIIAVTDKHAFFVECKRIAGSRNLKDNLVKARDQIVLRMPKRYEEKHAFGVIAADVTKLGFSHNGLTMALTSDHARDVIQNKLKDIKRRVYALPIFTGRPDIIECLLQIHMPSVVAYPPATTTRFSSCSLNNLKVDRKSRSAIAELNSIFNAGGIIDDREIPAKQLKYRTTLDIPSGTDFFLEQELLTAVLSNPSDEVNAPELVVASMKMNDVTHEFSVMELRMVMGKFKSDQLRHFVMNVSSERIELVIRMFMQRYPYENSQY</sequence>
<dbReference type="AlphaFoldDB" id="A0A5E6MXG6"/>
<evidence type="ECO:0008006" key="2">
    <source>
        <dbReference type="Google" id="ProtNLM"/>
    </source>
</evidence>
<proteinExistence type="predicted"/>
<dbReference type="InterPro" id="IPR011335">
    <property type="entry name" value="Restrct_endonuc-II-like"/>
</dbReference>
<accession>A0A5E6MXG6</accession>
<organism evidence="1">
    <name type="scientific">Pseudomonas fluorescens</name>
    <dbReference type="NCBI Taxonomy" id="294"/>
    <lineage>
        <taxon>Bacteria</taxon>
        <taxon>Pseudomonadati</taxon>
        <taxon>Pseudomonadota</taxon>
        <taxon>Gammaproteobacteria</taxon>
        <taxon>Pseudomonadales</taxon>
        <taxon>Pseudomonadaceae</taxon>
        <taxon>Pseudomonas</taxon>
    </lineage>
</organism>
<dbReference type="SUPFAM" id="SSF52980">
    <property type="entry name" value="Restriction endonuclease-like"/>
    <property type="match status" value="1"/>
</dbReference>
<dbReference type="EMBL" id="LR700648">
    <property type="protein sequence ID" value="VVM15994.1"/>
    <property type="molecule type" value="Genomic_DNA"/>
</dbReference>
<evidence type="ECO:0000313" key="1">
    <source>
        <dbReference type="EMBL" id="VVM15994.1"/>
    </source>
</evidence>
<gene>
    <name evidence="1" type="ORF">PS683_04320</name>
</gene>
<protein>
    <recommendedName>
        <fullName evidence="2">NERD domain-containing protein</fullName>
    </recommendedName>
</protein>